<dbReference type="InterPro" id="IPR011047">
    <property type="entry name" value="Quinoprotein_ADH-like_sf"/>
</dbReference>
<feature type="compositionally biased region" description="Basic and acidic residues" evidence="1">
    <location>
        <begin position="191"/>
        <end position="201"/>
    </location>
</feature>
<dbReference type="Proteomes" id="UP000091956">
    <property type="component" value="Unassembled WGS sequence"/>
</dbReference>
<feature type="compositionally biased region" description="Polar residues" evidence="1">
    <location>
        <begin position="1"/>
        <end position="27"/>
    </location>
</feature>
<proteinExistence type="predicted"/>
<name>A0A1B8GI93_9PEZI</name>
<gene>
    <name evidence="3" type="ORF">VE01_05907</name>
</gene>
<dbReference type="GO" id="GO:0005829">
    <property type="term" value="C:cytosol"/>
    <property type="evidence" value="ECO:0007669"/>
    <property type="project" value="TreeGrafter"/>
</dbReference>
<dbReference type="SMART" id="SM00256">
    <property type="entry name" value="FBOX"/>
    <property type="match status" value="1"/>
</dbReference>
<feature type="region of interest" description="Disordered" evidence="1">
    <location>
        <begin position="1059"/>
        <end position="1109"/>
    </location>
</feature>
<dbReference type="PANTHER" id="PTHR10223">
    <property type="entry name" value="26S PROTEASOME NON-ATPASE REGULATORY SUBUNIT 4"/>
    <property type="match status" value="1"/>
</dbReference>
<dbReference type="Gene3D" id="2.130.10.10">
    <property type="entry name" value="YVTN repeat-like/Quinoprotein amine dehydrogenase"/>
    <property type="match status" value="1"/>
</dbReference>
<feature type="compositionally biased region" description="Low complexity" evidence="1">
    <location>
        <begin position="550"/>
        <end position="560"/>
    </location>
</feature>
<accession>A0A1B8GI93</accession>
<evidence type="ECO:0000259" key="2">
    <source>
        <dbReference type="PROSITE" id="PS50181"/>
    </source>
</evidence>
<dbReference type="SUPFAM" id="SSF81383">
    <property type="entry name" value="F-box domain"/>
    <property type="match status" value="1"/>
</dbReference>
<evidence type="ECO:0000313" key="4">
    <source>
        <dbReference type="Proteomes" id="UP000091956"/>
    </source>
</evidence>
<dbReference type="OrthoDB" id="2095648at2759"/>
<dbReference type="CDD" id="cd09917">
    <property type="entry name" value="F-box_SF"/>
    <property type="match status" value="1"/>
</dbReference>
<dbReference type="GO" id="GO:0031593">
    <property type="term" value="F:polyubiquitin modification-dependent protein binding"/>
    <property type="evidence" value="ECO:0007669"/>
    <property type="project" value="TreeGrafter"/>
</dbReference>
<reference evidence="4" key="2">
    <citation type="journal article" date="2018" name="Nat. Commun.">
        <title>Extreme sensitivity to ultraviolet light in the fungal pathogen causing white-nose syndrome of bats.</title>
        <authorList>
            <person name="Palmer J.M."/>
            <person name="Drees K.P."/>
            <person name="Foster J.T."/>
            <person name="Lindner D.L."/>
        </authorList>
    </citation>
    <scope>NUCLEOTIDE SEQUENCE [LARGE SCALE GENOMIC DNA]</scope>
    <source>
        <strain evidence="4">UAMH 10579</strain>
    </source>
</reference>
<dbReference type="PANTHER" id="PTHR10223:SF2">
    <property type="entry name" value="F-BOX AND WD DOMAIN PROTEIN (AFU_ORTHOLOGUE AFUA_6G11400)"/>
    <property type="match status" value="1"/>
</dbReference>
<dbReference type="Pfam" id="PF12937">
    <property type="entry name" value="F-box-like"/>
    <property type="match status" value="1"/>
</dbReference>
<feature type="compositionally biased region" description="Low complexity" evidence="1">
    <location>
        <begin position="1087"/>
        <end position="1098"/>
    </location>
</feature>
<dbReference type="InterPro" id="IPR015943">
    <property type="entry name" value="WD40/YVTN_repeat-like_dom_sf"/>
</dbReference>
<organism evidence="3 4">
    <name type="scientific">Pseudogymnoascus verrucosus</name>
    <dbReference type="NCBI Taxonomy" id="342668"/>
    <lineage>
        <taxon>Eukaryota</taxon>
        <taxon>Fungi</taxon>
        <taxon>Dikarya</taxon>
        <taxon>Ascomycota</taxon>
        <taxon>Pezizomycotina</taxon>
        <taxon>Leotiomycetes</taxon>
        <taxon>Thelebolales</taxon>
        <taxon>Thelebolaceae</taxon>
        <taxon>Pseudogymnoascus</taxon>
    </lineage>
</organism>
<dbReference type="InterPro" id="IPR036047">
    <property type="entry name" value="F-box-like_dom_sf"/>
</dbReference>
<feature type="region of interest" description="Disordered" evidence="1">
    <location>
        <begin position="1"/>
        <end position="31"/>
    </location>
</feature>
<feature type="domain" description="F-box" evidence="2">
    <location>
        <begin position="123"/>
        <end position="169"/>
    </location>
</feature>
<feature type="region of interest" description="Disordered" evidence="1">
    <location>
        <begin position="82"/>
        <end position="123"/>
    </location>
</feature>
<dbReference type="GO" id="GO:0043161">
    <property type="term" value="P:proteasome-mediated ubiquitin-dependent protein catabolic process"/>
    <property type="evidence" value="ECO:0007669"/>
    <property type="project" value="TreeGrafter"/>
</dbReference>
<dbReference type="InterPro" id="IPR001810">
    <property type="entry name" value="F-box_dom"/>
</dbReference>
<evidence type="ECO:0000256" key="1">
    <source>
        <dbReference type="SAM" id="MobiDB-lite"/>
    </source>
</evidence>
<dbReference type="SUPFAM" id="SSF50998">
    <property type="entry name" value="Quinoprotein alcohol dehydrogenase-like"/>
    <property type="match status" value="1"/>
</dbReference>
<reference evidence="3 4" key="1">
    <citation type="submission" date="2016-03" db="EMBL/GenBank/DDBJ databases">
        <title>Comparative genomics of Pseudogymnoascus destructans, the fungus causing white-nose syndrome of bats.</title>
        <authorList>
            <person name="Palmer J.M."/>
            <person name="Drees K.P."/>
            <person name="Foster J.T."/>
            <person name="Lindner D.L."/>
        </authorList>
    </citation>
    <scope>NUCLEOTIDE SEQUENCE [LARGE SCALE GENOMIC DNA]</scope>
    <source>
        <strain evidence="3 4">UAMH 10579</strain>
    </source>
</reference>
<evidence type="ECO:0000313" key="3">
    <source>
        <dbReference type="EMBL" id="OBT95562.1"/>
    </source>
</evidence>
<feature type="compositionally biased region" description="Low complexity" evidence="1">
    <location>
        <begin position="1059"/>
        <end position="1072"/>
    </location>
</feature>
<dbReference type="GeneID" id="28839293"/>
<dbReference type="InterPro" id="IPR027040">
    <property type="entry name" value="PSMD4"/>
</dbReference>
<feature type="region of interest" description="Disordered" evidence="1">
    <location>
        <begin position="1134"/>
        <end position="1153"/>
    </location>
</feature>
<feature type="compositionally biased region" description="Polar residues" evidence="1">
    <location>
        <begin position="1011"/>
        <end position="1023"/>
    </location>
</feature>
<dbReference type="STRING" id="342668.A0A1B8GI93"/>
<sequence length="1153" mass="125203">MQSEPTDISNTITHTIPERFTQSSQHGFSDPDIAALAASSYNEQPQSVVGASAIVPLQSVDGAEGGVVGELPLNGVLEGDNLPHPSFNATAGGEIDLGPESPKNRRSGPGFKVTKGRTSSNDGVQLEQFPNEVLTHILSHLPATSLSTVSLVSRRFYNLVTTPHAWRIAFSRFFPGQDATDEGYAARNNRRSSDQETRDRQRAEQRFFARLTALASWRSEYILRTRLLRSLARGKPQQIAKGHGASSRTNSAANNANAAVTYNSQLFTTVNHIHAVFDNGRKSPRFIHGSDETGTACTSDPNIGKVDTWGLSDPQALPQFADLFPGDQPYGLGDGSVIGAPNVMDVSQPFGMVCGEGFPGGQAYFRSSEEMRGRFLARTADYEVHPPEVPKVPSRFESVSSVWIAKSIAVPSMTDGLVGIMTGSSCGIITTYSFGVDNLDGHRLAKGEITARWAISPGVPIIAISVDDSYNAKRKDSERIWAMALNALGEVFYLTQSIHRAPIEKNAKLDEESLATMAWETGRSVAWKLAEPTRRVAREDPYQDAEFDGSYSPRSSPHSSGLTKKQLLAENRELETFFAFRPAIFRKVCNGWDMRRRLQVDFAGDDGRGAGECAVVIQCGAPESEPAHITRFTRMRAEQASLDRFPIPKTPPVQEKATTVASLFGGGKPASLKVKAAEQAISMSPVKRNGASTFVEEWRTTALAWDGAQTIEFTANAVDMSTFAILWVPEDPILTMNGGNTASAIFATPEHSEGNSLHNIPGHRGRFLTVGTKTGAVYIWDMRGPQSRNASITNTLQPLRTIQTDSPQISCLALSALYLVHGGNDGLVQAWDPLASITEPLRTLNSRFSSRARRRLVQAEASVQGVGINLYAAGALALDPDPTALRGMVTLGTHLRYWAYSSNGADSLASKKRRLRRSSERGHNGATDRYTNTGRGALMDYIVNEQQELKREAIAQEKEQLHLQGRFGVGLAGLSEEEALRYAELMSQEAFMQEEERRLTSASGDRGQGTPEPSQSAVSSTFGSPAPSVAGYNASSPNMKSEMELEREVEEAIRLSLLESEASSPPGSGSRSYDVPFVVKTKKSRRSASTSPSTSQASKTRRRKQKEAEIAMEDLDYALQLSLAEEESRAIAAEVSEEFPALDGGGKGKGRAM</sequence>
<feature type="region of interest" description="Disordered" evidence="1">
    <location>
        <begin position="909"/>
        <end position="931"/>
    </location>
</feature>
<feature type="region of interest" description="Disordered" evidence="1">
    <location>
        <begin position="539"/>
        <end position="564"/>
    </location>
</feature>
<dbReference type="AlphaFoldDB" id="A0A1B8GI93"/>
<dbReference type="RefSeq" id="XP_018129295.1">
    <property type="nucleotide sequence ID" value="XM_018275365.1"/>
</dbReference>
<dbReference type="EMBL" id="KV460234">
    <property type="protein sequence ID" value="OBT95562.1"/>
    <property type="molecule type" value="Genomic_DNA"/>
</dbReference>
<dbReference type="PROSITE" id="PS50181">
    <property type="entry name" value="FBOX"/>
    <property type="match status" value="1"/>
</dbReference>
<keyword evidence="4" id="KW-1185">Reference proteome</keyword>
<dbReference type="Gene3D" id="1.20.1280.50">
    <property type="match status" value="1"/>
</dbReference>
<feature type="region of interest" description="Disordered" evidence="1">
    <location>
        <begin position="182"/>
        <end position="201"/>
    </location>
</feature>
<feature type="region of interest" description="Disordered" evidence="1">
    <location>
        <begin position="992"/>
        <end position="1047"/>
    </location>
</feature>
<dbReference type="GO" id="GO:0008540">
    <property type="term" value="C:proteasome regulatory particle, base subcomplex"/>
    <property type="evidence" value="ECO:0007669"/>
    <property type="project" value="TreeGrafter"/>
</dbReference>
<dbReference type="GO" id="GO:0005634">
    <property type="term" value="C:nucleus"/>
    <property type="evidence" value="ECO:0007669"/>
    <property type="project" value="TreeGrafter"/>
</dbReference>
<protein>
    <recommendedName>
        <fullName evidence="2">F-box domain-containing protein</fullName>
    </recommendedName>
</protein>